<protein>
    <submittedName>
        <fullName evidence="2">Uncharacterized protein</fullName>
    </submittedName>
</protein>
<dbReference type="Proteomes" id="UP000198417">
    <property type="component" value="Unassembled WGS sequence"/>
</dbReference>
<evidence type="ECO:0000313" key="3">
    <source>
        <dbReference type="Proteomes" id="UP000198417"/>
    </source>
</evidence>
<name>A0A238ZAQ8_9RHOB</name>
<sequence>PSSWRRCALPSSRNTGRQLPKSSSDQVVQPEPLNIPKDDLRICIEAREQQYSSLLSFIKKIQENPLDTRATHIKNIDRFSITAVRKSDDALMALSDIGANAIFSALRRDERMHGLSETRYLRELRHVFLSGSDGNILPKGLKPIHSINDLDLPQETVEEFALLINPRNDYRRFK</sequence>
<feature type="compositionally biased region" description="Polar residues" evidence="1">
    <location>
        <begin position="11"/>
        <end position="27"/>
    </location>
</feature>
<feature type="region of interest" description="Disordered" evidence="1">
    <location>
        <begin position="1"/>
        <end position="31"/>
    </location>
</feature>
<dbReference type="EMBL" id="FZNN01000028">
    <property type="protein sequence ID" value="SNR80427.1"/>
    <property type="molecule type" value="Genomic_DNA"/>
</dbReference>
<proteinExistence type="predicted"/>
<evidence type="ECO:0000313" key="2">
    <source>
        <dbReference type="EMBL" id="SNR80427.1"/>
    </source>
</evidence>
<organism evidence="2 3">
    <name type="scientific">Puniceibacterium sediminis</name>
    <dbReference type="NCBI Taxonomy" id="1608407"/>
    <lineage>
        <taxon>Bacteria</taxon>
        <taxon>Pseudomonadati</taxon>
        <taxon>Pseudomonadota</taxon>
        <taxon>Alphaproteobacteria</taxon>
        <taxon>Rhodobacterales</taxon>
        <taxon>Paracoccaceae</taxon>
        <taxon>Puniceibacterium</taxon>
    </lineage>
</organism>
<feature type="non-terminal residue" evidence="2">
    <location>
        <position position="1"/>
    </location>
</feature>
<dbReference type="RefSeq" id="WP_176439213.1">
    <property type="nucleotide sequence ID" value="NZ_FZNN01000028.1"/>
</dbReference>
<keyword evidence="3" id="KW-1185">Reference proteome</keyword>
<reference evidence="2 3" key="1">
    <citation type="submission" date="2017-06" db="EMBL/GenBank/DDBJ databases">
        <authorList>
            <person name="Kim H.J."/>
            <person name="Triplett B.A."/>
        </authorList>
    </citation>
    <scope>NUCLEOTIDE SEQUENCE [LARGE SCALE GENOMIC DNA]</scope>
    <source>
        <strain evidence="2 3">DSM 29052</strain>
    </source>
</reference>
<gene>
    <name evidence="2" type="ORF">SAMN06265370_1281</name>
</gene>
<dbReference type="AlphaFoldDB" id="A0A238ZAQ8"/>
<accession>A0A238ZAQ8</accession>
<evidence type="ECO:0000256" key="1">
    <source>
        <dbReference type="SAM" id="MobiDB-lite"/>
    </source>
</evidence>